<protein>
    <submittedName>
        <fullName evidence="2">GNAT family N-acetyltransferase</fullName>
    </submittedName>
</protein>
<dbReference type="Gene3D" id="3.40.630.30">
    <property type="match status" value="1"/>
</dbReference>
<sequence length="216" mass="24560">MSAMAMAQFRVTWLTCVRWRDSPPLVRPEEILDWEVTVQTIILECGSVRLVPFKPTDIHLVKDLHSDPYGNRCTEYSTNCTVVDAEELVRSAQQNQDDLGFAKWKAVSSDGAFLGWAGFTPVSETSEISLNYCLRLDVLDQDSDLPKRLCAALSDWFFENTYFSHLVAVVRTDNRTMREVVKGNGFYHRESKVIEGMQADVFQLLSPSMQSYLMSA</sequence>
<keyword evidence="3" id="KW-1185">Reference proteome</keyword>
<accession>A0ABM6I5V4</accession>
<evidence type="ECO:0000313" key="3">
    <source>
        <dbReference type="Proteomes" id="UP000188174"/>
    </source>
</evidence>
<proteinExistence type="predicted"/>
<dbReference type="InterPro" id="IPR016181">
    <property type="entry name" value="Acyl_CoA_acyltransferase"/>
</dbReference>
<dbReference type="EMBL" id="CP019630">
    <property type="protein sequence ID" value="AQQ05815.1"/>
    <property type="molecule type" value="Genomic_DNA"/>
</dbReference>
<feature type="domain" description="N-acetyltransferase" evidence="1">
    <location>
        <begin position="48"/>
        <end position="186"/>
    </location>
</feature>
<reference evidence="2 3" key="1">
    <citation type="submission" date="2017-02" db="EMBL/GenBank/DDBJ databases">
        <authorList>
            <person name="Jeong S."/>
        </authorList>
    </citation>
    <scope>NUCLEOTIDE SEQUENCE [LARGE SCALE GENOMIC DNA]</scope>
    <source>
        <strain evidence="2 3">RMAR6-6</strain>
    </source>
</reference>
<evidence type="ECO:0000259" key="1">
    <source>
        <dbReference type="Pfam" id="PF13302"/>
    </source>
</evidence>
<dbReference type="InterPro" id="IPR000182">
    <property type="entry name" value="GNAT_dom"/>
</dbReference>
<dbReference type="Proteomes" id="UP000188174">
    <property type="component" value="Chromosome"/>
</dbReference>
<organism evidence="2 3">
    <name type="scientific">Roseibium algicola</name>
    <dbReference type="NCBI Taxonomy" id="2857014"/>
    <lineage>
        <taxon>Bacteria</taxon>
        <taxon>Pseudomonadati</taxon>
        <taxon>Pseudomonadota</taxon>
        <taxon>Alphaproteobacteria</taxon>
        <taxon>Hyphomicrobiales</taxon>
        <taxon>Stappiaceae</taxon>
        <taxon>Roseibium</taxon>
    </lineage>
</organism>
<evidence type="ECO:0000313" key="2">
    <source>
        <dbReference type="EMBL" id="AQQ05815.1"/>
    </source>
</evidence>
<name>A0ABM6I5V4_9HYPH</name>
<dbReference type="Pfam" id="PF13302">
    <property type="entry name" value="Acetyltransf_3"/>
    <property type="match status" value="1"/>
</dbReference>
<dbReference type="SUPFAM" id="SSF55729">
    <property type="entry name" value="Acyl-CoA N-acyltransferases (Nat)"/>
    <property type="match status" value="1"/>
</dbReference>
<gene>
    <name evidence="2" type="ORF">B0E33_21430</name>
</gene>